<dbReference type="GO" id="GO:0005506">
    <property type="term" value="F:iron ion binding"/>
    <property type="evidence" value="ECO:0007669"/>
    <property type="project" value="InterPro"/>
</dbReference>
<dbReference type="Gene3D" id="1.10.630.10">
    <property type="entry name" value="Cytochrome P450"/>
    <property type="match status" value="1"/>
</dbReference>
<reference evidence="8" key="1">
    <citation type="submission" date="2017-04" db="EMBL/GenBank/DDBJ databases">
        <authorList>
            <person name="Afonso C.L."/>
            <person name="Miller P.J."/>
            <person name="Scott M.A."/>
            <person name="Spackman E."/>
            <person name="Goraichik I."/>
            <person name="Dimitrov K.M."/>
            <person name="Suarez D.L."/>
            <person name="Swayne D.E."/>
        </authorList>
    </citation>
    <scope>NUCLEOTIDE SEQUENCE [LARGE SCALE GENOMIC DNA]</scope>
    <source>
        <strain evidence="8">DSM 43828</strain>
    </source>
</reference>
<dbReference type="GO" id="GO:0016705">
    <property type="term" value="F:oxidoreductase activity, acting on paired donors, with incorporation or reduction of molecular oxygen"/>
    <property type="evidence" value="ECO:0007669"/>
    <property type="project" value="InterPro"/>
</dbReference>
<dbReference type="InterPro" id="IPR036396">
    <property type="entry name" value="Cyt_P450_sf"/>
</dbReference>
<comment type="similarity">
    <text evidence="1 7">Belongs to the cytochrome P450 family.</text>
</comment>
<dbReference type="SUPFAM" id="SSF48264">
    <property type="entry name" value="Cytochrome P450"/>
    <property type="match status" value="1"/>
</dbReference>
<keyword evidence="5 7" id="KW-0408">Iron</keyword>
<sequence length="416" mass="45973">MMGFLQTTFGQLAQGREASVDLHPESLGSEFVEDLQAFYRRLRPLGPVHQVIVWGGVRAWLITGYEEAKALLADHRLAKDHFKALKLFPPGLGGPHRSPLSANMLHADPPDHTRLRKLVNKAFAARAVQHLRPRVEQITEELIDDLDTRVGVDLIRSFALPLPIRVISALLGIPEADRAAFVSWIEPFIGSTSAARQRSAEEALGGYLPRLLADKRVQPDDDLLSELVAVSEDDDRLSEAELLSMTFLLIMAGYETTVNLIGNSVFALLRDRDKLARLRADPTLLPAAVEEFLRLESPLNTATTRFTVEPVRVGDVEIPANEFVLVALLAANHDEARFDHPAELDFTRSANQHLAFGHGIHYCVGAPLARLEGEVALGRLVDSFPNMTLDTTKPAPQYRKSTLMHGLRSLPVILNG</sequence>
<evidence type="ECO:0000256" key="5">
    <source>
        <dbReference type="ARBA" id="ARBA00023004"/>
    </source>
</evidence>
<proteinExistence type="inferred from homology"/>
<dbReference type="GO" id="GO:0020037">
    <property type="term" value="F:heme binding"/>
    <property type="evidence" value="ECO:0007669"/>
    <property type="project" value="InterPro"/>
</dbReference>
<keyword evidence="4 7" id="KW-0560">Oxidoreductase</keyword>
<dbReference type="InterPro" id="IPR001128">
    <property type="entry name" value="Cyt_P450"/>
</dbReference>
<evidence type="ECO:0000256" key="2">
    <source>
        <dbReference type="ARBA" id="ARBA00022617"/>
    </source>
</evidence>
<evidence type="ECO:0000256" key="4">
    <source>
        <dbReference type="ARBA" id="ARBA00023002"/>
    </source>
</evidence>
<dbReference type="PANTHER" id="PTHR46696:SF1">
    <property type="entry name" value="CYTOCHROME P450 YJIB-RELATED"/>
    <property type="match status" value="1"/>
</dbReference>
<keyword evidence="2 7" id="KW-0349">Heme</keyword>
<gene>
    <name evidence="8" type="ORF">SAMN05661093_09988</name>
</gene>
<keyword evidence="3 7" id="KW-0479">Metal-binding</keyword>
<dbReference type="InterPro" id="IPR017972">
    <property type="entry name" value="Cyt_P450_CS"/>
</dbReference>
<name>A0A1W2FWV8_KIBAR</name>
<accession>A0A1W2FWV8</accession>
<protein>
    <submittedName>
        <fullName evidence="8">Cytochrome P450</fullName>
    </submittedName>
</protein>
<evidence type="ECO:0000313" key="9">
    <source>
        <dbReference type="Proteomes" id="UP000192674"/>
    </source>
</evidence>
<evidence type="ECO:0000256" key="3">
    <source>
        <dbReference type="ARBA" id="ARBA00022723"/>
    </source>
</evidence>
<dbReference type="EMBL" id="FWXV01000014">
    <property type="protein sequence ID" value="SMD26405.1"/>
    <property type="molecule type" value="Genomic_DNA"/>
</dbReference>
<dbReference type="GO" id="GO:0004497">
    <property type="term" value="F:monooxygenase activity"/>
    <property type="evidence" value="ECO:0007669"/>
    <property type="project" value="UniProtKB-KW"/>
</dbReference>
<dbReference type="PROSITE" id="PS00086">
    <property type="entry name" value="CYTOCHROME_P450"/>
    <property type="match status" value="1"/>
</dbReference>
<evidence type="ECO:0000256" key="1">
    <source>
        <dbReference type="ARBA" id="ARBA00010617"/>
    </source>
</evidence>
<evidence type="ECO:0000313" key="8">
    <source>
        <dbReference type="EMBL" id="SMD26405.1"/>
    </source>
</evidence>
<evidence type="ECO:0000256" key="6">
    <source>
        <dbReference type="ARBA" id="ARBA00023033"/>
    </source>
</evidence>
<dbReference type="CDD" id="cd11029">
    <property type="entry name" value="CYP107-like"/>
    <property type="match status" value="1"/>
</dbReference>
<dbReference type="PRINTS" id="PR00385">
    <property type="entry name" value="P450"/>
</dbReference>
<dbReference type="PRINTS" id="PR00359">
    <property type="entry name" value="BP450"/>
</dbReference>
<keyword evidence="6 7" id="KW-0503">Monooxygenase</keyword>
<dbReference type="InterPro" id="IPR002397">
    <property type="entry name" value="Cyt_P450_B"/>
</dbReference>
<dbReference type="Proteomes" id="UP000192674">
    <property type="component" value="Unassembled WGS sequence"/>
</dbReference>
<evidence type="ECO:0000256" key="7">
    <source>
        <dbReference type="RuleBase" id="RU000461"/>
    </source>
</evidence>
<organism evidence="8 9">
    <name type="scientific">Kibdelosporangium aridum</name>
    <dbReference type="NCBI Taxonomy" id="2030"/>
    <lineage>
        <taxon>Bacteria</taxon>
        <taxon>Bacillati</taxon>
        <taxon>Actinomycetota</taxon>
        <taxon>Actinomycetes</taxon>
        <taxon>Pseudonocardiales</taxon>
        <taxon>Pseudonocardiaceae</taxon>
        <taxon>Kibdelosporangium</taxon>
    </lineage>
</organism>
<keyword evidence="9" id="KW-1185">Reference proteome</keyword>
<dbReference type="AlphaFoldDB" id="A0A1W2FWV8"/>
<dbReference type="PANTHER" id="PTHR46696">
    <property type="entry name" value="P450, PUTATIVE (EUROFUNG)-RELATED"/>
    <property type="match status" value="1"/>
</dbReference>
<dbReference type="FunFam" id="1.10.630.10:FF:000018">
    <property type="entry name" value="Cytochrome P450 monooxygenase"/>
    <property type="match status" value="1"/>
</dbReference>
<dbReference type="Pfam" id="PF00067">
    <property type="entry name" value="p450"/>
    <property type="match status" value="1"/>
</dbReference>